<feature type="compositionally biased region" description="Low complexity" evidence="6">
    <location>
        <begin position="294"/>
        <end position="306"/>
    </location>
</feature>
<evidence type="ECO:0000256" key="8">
    <source>
        <dbReference type="SAM" id="SignalP"/>
    </source>
</evidence>
<dbReference type="EMBL" id="CP111023">
    <property type="protein sequence ID" value="WAR21343.1"/>
    <property type="molecule type" value="Genomic_DNA"/>
</dbReference>
<evidence type="ECO:0000256" key="1">
    <source>
        <dbReference type="ARBA" id="ARBA00009580"/>
    </source>
</evidence>
<dbReference type="InterPro" id="IPR029021">
    <property type="entry name" value="Prot-tyrosine_phosphatase-like"/>
</dbReference>
<dbReference type="PANTHER" id="PTHR19134">
    <property type="entry name" value="RECEPTOR-TYPE TYROSINE-PROTEIN PHOSPHATASE"/>
    <property type="match status" value="1"/>
</dbReference>
<feature type="region of interest" description="Disordered" evidence="6">
    <location>
        <begin position="54"/>
        <end position="79"/>
    </location>
</feature>
<feature type="transmembrane region" description="Helical" evidence="7">
    <location>
        <begin position="337"/>
        <end position="361"/>
    </location>
</feature>
<comment type="similarity">
    <text evidence="1">Belongs to the protein-tyrosine phosphatase family.</text>
</comment>
<protein>
    <recommendedName>
        <fullName evidence="2">protein-tyrosine-phosphatase</fullName>
        <ecNumber evidence="2">3.1.3.48</ecNumber>
    </recommendedName>
</protein>
<dbReference type="PROSITE" id="PS50055">
    <property type="entry name" value="TYR_PHOSPHATASE_PTP"/>
    <property type="match status" value="1"/>
</dbReference>
<keyword evidence="8" id="KW-0732">Signal</keyword>
<dbReference type="PANTHER" id="PTHR19134:SF562">
    <property type="entry name" value="PROTEIN-TYROSINE-PHOSPHATASE"/>
    <property type="match status" value="1"/>
</dbReference>
<reference evidence="10" key="1">
    <citation type="submission" date="2022-11" db="EMBL/GenBank/DDBJ databases">
        <title>Centuries of genome instability and evolution in soft-shell clam transmissible cancer (bioRxiv).</title>
        <authorList>
            <person name="Hart S.F.M."/>
            <person name="Yonemitsu M.A."/>
            <person name="Giersch R.M."/>
            <person name="Beal B.F."/>
            <person name="Arriagada G."/>
            <person name="Davis B.W."/>
            <person name="Ostrander E.A."/>
            <person name="Goff S.P."/>
            <person name="Metzger M.J."/>
        </authorList>
    </citation>
    <scope>NUCLEOTIDE SEQUENCE</scope>
    <source>
        <strain evidence="10">MELC-2E11</strain>
        <tissue evidence="10">Siphon/mantle</tissue>
    </source>
</reference>
<keyword evidence="7" id="KW-0812">Transmembrane</keyword>
<proteinExistence type="inferred from homology"/>
<dbReference type="Gene3D" id="3.30.70.1820">
    <property type="entry name" value="L1 transposable element, RRM domain"/>
    <property type="match status" value="1"/>
</dbReference>
<dbReference type="Pfam" id="PF00102">
    <property type="entry name" value="Y_phosphatase"/>
    <property type="match status" value="1"/>
</dbReference>
<evidence type="ECO:0000256" key="3">
    <source>
        <dbReference type="ARBA" id="ARBA00022801"/>
    </source>
</evidence>
<evidence type="ECO:0000259" key="9">
    <source>
        <dbReference type="PROSITE" id="PS50055"/>
    </source>
</evidence>
<keyword evidence="7" id="KW-0472">Membrane</keyword>
<accession>A0ABY7FGP3</accession>
<evidence type="ECO:0000256" key="4">
    <source>
        <dbReference type="ARBA" id="ARBA00022912"/>
    </source>
</evidence>
<evidence type="ECO:0000256" key="2">
    <source>
        <dbReference type="ARBA" id="ARBA00013064"/>
    </source>
</evidence>
<evidence type="ECO:0000313" key="10">
    <source>
        <dbReference type="EMBL" id="WAR21343.1"/>
    </source>
</evidence>
<feature type="signal peptide" evidence="8">
    <location>
        <begin position="1"/>
        <end position="30"/>
    </location>
</feature>
<feature type="region of interest" description="Disordered" evidence="6">
    <location>
        <begin position="288"/>
        <end position="320"/>
    </location>
</feature>
<organism evidence="10 11">
    <name type="scientific">Mya arenaria</name>
    <name type="common">Soft-shell clam</name>
    <dbReference type="NCBI Taxonomy" id="6604"/>
    <lineage>
        <taxon>Eukaryota</taxon>
        <taxon>Metazoa</taxon>
        <taxon>Spiralia</taxon>
        <taxon>Lophotrochozoa</taxon>
        <taxon>Mollusca</taxon>
        <taxon>Bivalvia</taxon>
        <taxon>Autobranchia</taxon>
        <taxon>Heteroconchia</taxon>
        <taxon>Euheterodonta</taxon>
        <taxon>Imparidentia</taxon>
        <taxon>Neoheterodontei</taxon>
        <taxon>Myida</taxon>
        <taxon>Myoidea</taxon>
        <taxon>Myidae</taxon>
        <taxon>Mya</taxon>
    </lineage>
</organism>
<dbReference type="SMART" id="SM00194">
    <property type="entry name" value="PTPc"/>
    <property type="match status" value="1"/>
</dbReference>
<keyword evidence="11" id="KW-1185">Reference proteome</keyword>
<name>A0ABY7FGP3_MYAAR</name>
<dbReference type="Proteomes" id="UP001164746">
    <property type="component" value="Chromosome 12"/>
</dbReference>
<sequence length="675" mass="76210">MKTDKLSLNKRAVSLIFRLVLCLSVLITLGGDVETNPGPPRSQKQRTLSFAEPAGVGLASASSPPPSQEATKRATRGSKDSEVMAFLRDMKAEVRTDLAAINSKVDDIHNSVNILKAENESLRQENLEIKQELGKLVSKVDSLEGHSRRNNLRFYGIQGMLGEKWEETELKVRQFISDKLGLSELDRVEIERAHRVGSRNSDTCPIIAKFSRYKDRETIIKKSKQLFDRQSQFSVREDFTERVQLHKRELGKRLVEARSRDQYASMRYDKLIIDDGVYKYDDLSKQVKRIGSTRPGQRPRGSGPRGNVNRPRDHNNDQSTGPLIQVKTEAASAGPPVGAIAGGVSGGVVIIISVVVAFFFLRQRSIRRPASNENKINANTTLLENINDEKAKESTTNERTYYNEGQIMRESTKPNTTGTQPLANKPTSDKKHASAHGVTTSEKDINLKIDEENFGVLEGSSRKDQTYYNEPESSAKMSKILIGQLVKYKFSRGLVKPYVESQKRENISKNRYKGIYPYDDSRVKITVSGGSDYINSSFIDGYKRPKQYIATLGPMSQQLGDFSLFWKMIWQQRVEKIVMVTNLIEQGSHKCEQYWPDPGTSKAYGEIQVKSRSEDEYAEFTRRTFTGTEERALHHLHFTCWPDKAVPDDVTAMIEFRQRVLSTPSTLNGPTVVHC</sequence>
<feature type="coiled-coil region" evidence="5">
    <location>
        <begin position="105"/>
        <end position="139"/>
    </location>
</feature>
<dbReference type="Gene3D" id="3.90.190.10">
    <property type="entry name" value="Protein tyrosine phosphatase superfamily"/>
    <property type="match status" value="1"/>
</dbReference>
<evidence type="ECO:0000256" key="6">
    <source>
        <dbReference type="SAM" id="MobiDB-lite"/>
    </source>
</evidence>
<dbReference type="InterPro" id="IPR000242">
    <property type="entry name" value="PTP_cat"/>
</dbReference>
<feature type="compositionally biased region" description="Polar residues" evidence="6">
    <location>
        <begin position="413"/>
        <end position="426"/>
    </location>
</feature>
<feature type="non-terminal residue" evidence="10">
    <location>
        <position position="675"/>
    </location>
</feature>
<dbReference type="SUPFAM" id="SSF52799">
    <property type="entry name" value="(Phosphotyrosine protein) phosphatases II"/>
    <property type="match status" value="1"/>
</dbReference>
<feature type="domain" description="Tyrosine-protein phosphatase" evidence="9">
    <location>
        <begin position="501"/>
        <end position="675"/>
    </location>
</feature>
<keyword evidence="3" id="KW-0378">Hydrolase</keyword>
<dbReference type="EC" id="3.1.3.48" evidence="2"/>
<evidence type="ECO:0000313" key="11">
    <source>
        <dbReference type="Proteomes" id="UP001164746"/>
    </source>
</evidence>
<dbReference type="PRINTS" id="PR00700">
    <property type="entry name" value="PRTYPHPHTASE"/>
</dbReference>
<gene>
    <name evidence="10" type="ORF">MAR_015317</name>
</gene>
<keyword evidence="4" id="KW-0904">Protein phosphatase</keyword>
<keyword evidence="5" id="KW-0175">Coiled coil</keyword>
<keyword evidence="7" id="KW-1133">Transmembrane helix</keyword>
<evidence type="ECO:0000256" key="7">
    <source>
        <dbReference type="SAM" id="Phobius"/>
    </source>
</evidence>
<feature type="region of interest" description="Disordered" evidence="6">
    <location>
        <begin position="409"/>
        <end position="440"/>
    </location>
</feature>
<feature type="chain" id="PRO_5046919611" description="protein-tyrosine-phosphatase" evidence="8">
    <location>
        <begin position="31"/>
        <end position="675"/>
    </location>
</feature>
<evidence type="ECO:0000256" key="5">
    <source>
        <dbReference type="SAM" id="Coils"/>
    </source>
</evidence>
<dbReference type="InterPro" id="IPR050348">
    <property type="entry name" value="Protein-Tyr_Phosphatase"/>
</dbReference>